<feature type="region of interest" description="Disordered" evidence="2">
    <location>
        <begin position="58"/>
        <end position="88"/>
    </location>
</feature>
<feature type="coiled-coil region" evidence="1">
    <location>
        <begin position="296"/>
        <end position="330"/>
    </location>
</feature>
<evidence type="ECO:0000256" key="1">
    <source>
        <dbReference type="SAM" id="Coils"/>
    </source>
</evidence>
<keyword evidence="5" id="KW-1185">Reference proteome</keyword>
<comment type="caution">
    <text evidence="4">The sequence shown here is derived from an EMBL/GenBank/DDBJ whole genome shotgun (WGS) entry which is preliminary data.</text>
</comment>
<feature type="compositionally biased region" description="Polar residues" evidence="2">
    <location>
        <begin position="183"/>
        <end position="199"/>
    </location>
</feature>
<gene>
    <name evidence="4" type="ORF">Tsubulata_016759</name>
</gene>
<organism evidence="4 5">
    <name type="scientific">Turnera subulata</name>
    <dbReference type="NCBI Taxonomy" id="218843"/>
    <lineage>
        <taxon>Eukaryota</taxon>
        <taxon>Viridiplantae</taxon>
        <taxon>Streptophyta</taxon>
        <taxon>Embryophyta</taxon>
        <taxon>Tracheophyta</taxon>
        <taxon>Spermatophyta</taxon>
        <taxon>Magnoliopsida</taxon>
        <taxon>eudicotyledons</taxon>
        <taxon>Gunneridae</taxon>
        <taxon>Pentapetalae</taxon>
        <taxon>rosids</taxon>
        <taxon>fabids</taxon>
        <taxon>Malpighiales</taxon>
        <taxon>Passifloraceae</taxon>
        <taxon>Turnera</taxon>
    </lineage>
</organism>
<dbReference type="AlphaFoldDB" id="A0A9Q0J551"/>
<name>A0A9Q0J551_9ROSI</name>
<dbReference type="GO" id="GO:0008356">
    <property type="term" value="P:asymmetric cell division"/>
    <property type="evidence" value="ECO:0007669"/>
    <property type="project" value="InterPro"/>
</dbReference>
<keyword evidence="1" id="KW-0175">Coiled coil</keyword>
<proteinExistence type="predicted"/>
<feature type="region of interest" description="Disordered" evidence="2">
    <location>
        <begin position="183"/>
        <end position="202"/>
    </location>
</feature>
<feature type="signal peptide" evidence="3">
    <location>
        <begin position="1"/>
        <end position="18"/>
    </location>
</feature>
<evidence type="ECO:0000256" key="3">
    <source>
        <dbReference type="SAM" id="SignalP"/>
    </source>
</evidence>
<feature type="compositionally biased region" description="Polar residues" evidence="2">
    <location>
        <begin position="350"/>
        <end position="362"/>
    </location>
</feature>
<keyword evidence="3" id="KW-0732">Signal</keyword>
<reference evidence="4" key="2">
    <citation type="journal article" date="2023" name="Plants (Basel)">
        <title>Annotation of the Turnera subulata (Passifloraceae) Draft Genome Reveals the S-Locus Evolved after the Divergence of Turneroideae from Passifloroideae in a Stepwise Manner.</title>
        <authorList>
            <person name="Henning P.M."/>
            <person name="Roalson E.H."/>
            <person name="Mir W."/>
            <person name="McCubbin A.G."/>
            <person name="Shore J.S."/>
        </authorList>
    </citation>
    <scope>NUCLEOTIDE SEQUENCE</scope>
    <source>
        <strain evidence="4">F60SS</strain>
    </source>
</reference>
<dbReference type="OrthoDB" id="1657181at2759"/>
<dbReference type="PANTHER" id="PTHR33476:SF4">
    <property type="entry name" value="POLAR LOCALIZATION DURING ASYMMETRIC DIVISION AND PROTEIN"/>
    <property type="match status" value="1"/>
</dbReference>
<protein>
    <submittedName>
        <fullName evidence="4">Uncharacterized protein</fullName>
    </submittedName>
</protein>
<dbReference type="PANTHER" id="PTHR33476">
    <property type="entry name" value="EMB|CAB62613.1"/>
    <property type="match status" value="1"/>
</dbReference>
<dbReference type="Proteomes" id="UP001141552">
    <property type="component" value="Unassembled WGS sequence"/>
</dbReference>
<evidence type="ECO:0000313" key="4">
    <source>
        <dbReference type="EMBL" id="KAJ4828422.1"/>
    </source>
</evidence>
<evidence type="ECO:0000256" key="2">
    <source>
        <dbReference type="SAM" id="MobiDB-lite"/>
    </source>
</evidence>
<evidence type="ECO:0000313" key="5">
    <source>
        <dbReference type="Proteomes" id="UP001141552"/>
    </source>
</evidence>
<dbReference type="EMBL" id="JAKUCV010006181">
    <property type="protein sequence ID" value="KAJ4828422.1"/>
    <property type="molecule type" value="Genomic_DNA"/>
</dbReference>
<reference evidence="4" key="1">
    <citation type="submission" date="2022-02" db="EMBL/GenBank/DDBJ databases">
        <authorList>
            <person name="Henning P.M."/>
            <person name="McCubbin A.G."/>
            <person name="Shore J.S."/>
        </authorList>
    </citation>
    <scope>NUCLEOTIDE SEQUENCE</scope>
    <source>
        <strain evidence="4">F60SS</strain>
        <tissue evidence="4">Leaves</tissue>
    </source>
</reference>
<feature type="region of interest" description="Disordered" evidence="2">
    <location>
        <begin position="341"/>
        <end position="362"/>
    </location>
</feature>
<feature type="chain" id="PRO_5040267109" evidence="3">
    <location>
        <begin position="19"/>
        <end position="383"/>
    </location>
</feature>
<dbReference type="InterPro" id="IPR040348">
    <property type="entry name" value="POLAR-like"/>
</dbReference>
<accession>A0A9Q0J551</accession>
<sequence>MWQVLLAAAIAGSTGLVAKHFLSPTSPDPGPQWEQPIHSGGYHESNFEQGVFRFSSSASAGKKIRRNKSGTPSPPRRTKCAERSGGSGRRFAVRLKKRRKIAPKCGSPRSSSKDINLLGRGVGIGMMYMMSAGKAEISRLSAAMDETYKAVQELKTELYKRKSTQLAPGPKAIIDDHTPPLLHNQSSLEGRQLNSTKNSGLPVIEDVDCPSSVLTEEPEHEALEMDRLEAELESELQKLPWSTVEASGNEVRRPTLGKVEIASEGFHVLEGQTAVSYQSQGVSPSELDQKLCHLLIEQQENQIVGLESELNLAQAKILEKETELQALKDCVRRLTQFSLSTVSDDEAEQQTEQGCNSEWNSNSMVGFESRKSVVGMKRPIESA</sequence>